<comment type="caution">
    <text evidence="7">The sequence shown here is derived from an EMBL/GenBank/DDBJ whole genome shotgun (WGS) entry which is preliminary data.</text>
</comment>
<comment type="similarity">
    <text evidence="1 5">Belongs to the acetyltransferase family. RimI subfamily.</text>
</comment>
<dbReference type="CDD" id="cd04301">
    <property type="entry name" value="NAT_SF"/>
    <property type="match status" value="1"/>
</dbReference>
<keyword evidence="7" id="KW-0689">Ribosomal protein</keyword>
<comment type="catalytic activity">
    <reaction evidence="5">
        <text>N-terminal L-alanyl-[ribosomal protein bS18] + acetyl-CoA = N-terminal N(alpha)-acetyl-L-alanyl-[ribosomal protein bS18] + CoA + H(+)</text>
        <dbReference type="Rhea" id="RHEA:43756"/>
        <dbReference type="Rhea" id="RHEA-COMP:10676"/>
        <dbReference type="Rhea" id="RHEA-COMP:10677"/>
        <dbReference type="ChEBI" id="CHEBI:15378"/>
        <dbReference type="ChEBI" id="CHEBI:57287"/>
        <dbReference type="ChEBI" id="CHEBI:57288"/>
        <dbReference type="ChEBI" id="CHEBI:64718"/>
        <dbReference type="ChEBI" id="CHEBI:83683"/>
        <dbReference type="EC" id="2.3.1.266"/>
    </reaction>
</comment>
<dbReference type="Pfam" id="PF00583">
    <property type="entry name" value="Acetyltransf_1"/>
    <property type="match status" value="1"/>
</dbReference>
<evidence type="ECO:0000313" key="8">
    <source>
        <dbReference type="Proteomes" id="UP001152876"/>
    </source>
</evidence>
<keyword evidence="7" id="KW-0687">Ribonucleoprotein</keyword>
<proteinExistence type="inferred from homology"/>
<dbReference type="AlphaFoldDB" id="A0A9X4P9N3"/>
<reference evidence="7" key="1">
    <citation type="submission" date="2013-01" db="EMBL/GenBank/DDBJ databases">
        <title>Genome draft of Hydrogenophaga taeniospiralis 2K1.</title>
        <authorList>
            <person name="Gomila M."/>
            <person name="Lalucat J."/>
        </authorList>
    </citation>
    <scope>NUCLEOTIDE SEQUENCE</scope>
    <source>
        <strain evidence="7">CCUG 15921</strain>
    </source>
</reference>
<protein>
    <recommendedName>
        <fullName evidence="5">[Ribosomal protein bS18]-alanine N-acetyltransferase</fullName>
        <ecNumber evidence="5">2.3.1.266</ecNumber>
    </recommendedName>
</protein>
<dbReference type="NCBIfam" id="TIGR01575">
    <property type="entry name" value="rimI"/>
    <property type="match status" value="1"/>
</dbReference>
<comment type="subcellular location">
    <subcellularLocation>
        <location evidence="5">Cytoplasm</location>
    </subcellularLocation>
</comment>
<dbReference type="InterPro" id="IPR043690">
    <property type="entry name" value="RimI"/>
</dbReference>
<accession>A0A9X4P9N3</accession>
<dbReference type="PANTHER" id="PTHR43420:SF51">
    <property type="entry name" value="PEPTIDYL-LYSINE N-ACETYLTRANSFERASE YIAC"/>
    <property type="match status" value="1"/>
</dbReference>
<organism evidence="7 8">
    <name type="scientific">Hydrogenophaga taeniospiralis CCUG 15921</name>
    <dbReference type="NCBI Taxonomy" id="1281780"/>
    <lineage>
        <taxon>Bacteria</taxon>
        <taxon>Pseudomonadati</taxon>
        <taxon>Pseudomonadota</taxon>
        <taxon>Betaproteobacteria</taxon>
        <taxon>Burkholderiales</taxon>
        <taxon>Comamonadaceae</taxon>
        <taxon>Hydrogenophaga</taxon>
    </lineage>
</organism>
<evidence type="ECO:0000256" key="3">
    <source>
        <dbReference type="ARBA" id="ARBA00022679"/>
    </source>
</evidence>
<feature type="active site" description="Proton donor" evidence="5">
    <location>
        <position position="162"/>
    </location>
</feature>
<dbReference type="GO" id="GO:0008999">
    <property type="term" value="F:protein-N-terminal-alanine acetyltransferase activity"/>
    <property type="evidence" value="ECO:0007669"/>
    <property type="project" value="UniProtKB-UniRule"/>
</dbReference>
<keyword evidence="8" id="KW-1185">Reference proteome</keyword>
<sequence>MAQSPEPDTTPHASRVPVWTPADWPCADAAAARRIAFVPMAEADLDAVHAVEKLAYTHPWTRKHLADSLTSGYPAVMLLGETLPGEAASPGRTDGRVLLGYLVAMPGVDEVHLLNITVAPAHQRQGWARFMLDALVLWSRGQGAQWLWLEVRQGNVPARALYESYGFVQVGLRRGYYPAGSFQREDAVVMSLSLAARGHGGEAP</sequence>
<dbReference type="PANTHER" id="PTHR43420">
    <property type="entry name" value="ACETYLTRANSFERASE"/>
    <property type="match status" value="1"/>
</dbReference>
<keyword evidence="3 5" id="KW-0808">Transferase</keyword>
<evidence type="ECO:0000256" key="1">
    <source>
        <dbReference type="ARBA" id="ARBA00005395"/>
    </source>
</evidence>
<keyword evidence="4 5" id="KW-0012">Acyltransferase</keyword>
<feature type="active site" description="Proton acceptor" evidence="5">
    <location>
        <position position="150"/>
    </location>
</feature>
<dbReference type="OrthoDB" id="9796919at2"/>
<dbReference type="HAMAP" id="MF_02210">
    <property type="entry name" value="RimI"/>
    <property type="match status" value="1"/>
</dbReference>
<evidence type="ECO:0000313" key="7">
    <source>
        <dbReference type="EMBL" id="MDG5978208.1"/>
    </source>
</evidence>
<evidence type="ECO:0000256" key="4">
    <source>
        <dbReference type="ARBA" id="ARBA00023315"/>
    </source>
</evidence>
<dbReference type="EC" id="2.3.1.266" evidence="5"/>
<dbReference type="GO" id="GO:0005840">
    <property type="term" value="C:ribosome"/>
    <property type="evidence" value="ECO:0007669"/>
    <property type="project" value="UniProtKB-KW"/>
</dbReference>
<feature type="binding site" evidence="5">
    <location>
        <position position="155"/>
    </location>
    <ligand>
        <name>acetyl-CoA</name>
        <dbReference type="ChEBI" id="CHEBI:57288"/>
    </ligand>
</feature>
<dbReference type="InterPro" id="IPR050680">
    <property type="entry name" value="YpeA/RimI_acetyltransf"/>
</dbReference>
<dbReference type="Gene3D" id="3.40.630.30">
    <property type="match status" value="1"/>
</dbReference>
<dbReference type="PROSITE" id="PS51186">
    <property type="entry name" value="GNAT"/>
    <property type="match status" value="1"/>
</dbReference>
<dbReference type="InterPro" id="IPR016181">
    <property type="entry name" value="Acyl_CoA_acyltransferase"/>
</dbReference>
<dbReference type="SUPFAM" id="SSF55729">
    <property type="entry name" value="Acyl-CoA N-acyltransferases (Nat)"/>
    <property type="match status" value="1"/>
</dbReference>
<keyword evidence="2 5" id="KW-0963">Cytoplasm</keyword>
<dbReference type="GO" id="GO:0005737">
    <property type="term" value="C:cytoplasm"/>
    <property type="evidence" value="ECO:0007669"/>
    <property type="project" value="UniProtKB-SubCell"/>
</dbReference>
<gene>
    <name evidence="5" type="primary">rimI</name>
    <name evidence="7" type="ORF">H010_23351</name>
</gene>
<dbReference type="InterPro" id="IPR006464">
    <property type="entry name" value="AcTrfase_RimI/Ard1"/>
</dbReference>
<name>A0A9X4P9N3_9BURK</name>
<dbReference type="Proteomes" id="UP001152876">
    <property type="component" value="Unassembled WGS sequence"/>
</dbReference>
<comment type="function">
    <text evidence="5">Acetylates the N-terminal alanine of ribosomal protein bS18.</text>
</comment>
<comment type="caution">
    <text evidence="5">Lacks conserved residue(s) required for the propagation of feature annotation.</text>
</comment>
<evidence type="ECO:0000256" key="5">
    <source>
        <dbReference type="HAMAP-Rule" id="MF_02210"/>
    </source>
</evidence>
<evidence type="ECO:0000259" key="6">
    <source>
        <dbReference type="PROSITE" id="PS51186"/>
    </source>
</evidence>
<dbReference type="EMBL" id="AOGK01000033">
    <property type="protein sequence ID" value="MDG5978208.1"/>
    <property type="molecule type" value="Genomic_DNA"/>
</dbReference>
<feature type="domain" description="N-acetyltransferase" evidence="6">
    <location>
        <begin position="35"/>
        <end position="195"/>
    </location>
</feature>
<evidence type="ECO:0000256" key="2">
    <source>
        <dbReference type="ARBA" id="ARBA00022490"/>
    </source>
</evidence>
<dbReference type="InterPro" id="IPR000182">
    <property type="entry name" value="GNAT_dom"/>
</dbReference>